<protein>
    <recommendedName>
        <fullName evidence="4">DUF2628 domain-containing protein</fullName>
    </recommendedName>
</protein>
<evidence type="ECO:0008006" key="4">
    <source>
        <dbReference type="Google" id="ProtNLM"/>
    </source>
</evidence>
<keyword evidence="3" id="KW-1185">Reference proteome</keyword>
<comment type="caution">
    <text evidence="2">The sequence shown here is derived from an EMBL/GenBank/DDBJ whole genome shotgun (WGS) entry which is preliminary data.</text>
</comment>
<organism evidence="2 3">
    <name type="scientific">Pseudomonas reactans</name>
    <dbReference type="NCBI Taxonomy" id="117680"/>
    <lineage>
        <taxon>Bacteria</taxon>
        <taxon>Pseudomonadati</taxon>
        <taxon>Pseudomonadota</taxon>
        <taxon>Gammaproteobacteria</taxon>
        <taxon>Pseudomonadales</taxon>
        <taxon>Pseudomonadaceae</taxon>
        <taxon>Pseudomonas</taxon>
    </lineage>
</organism>
<sequence>MSPSLSLLEESLRQHTARLKRLQRFWVPLQQRAPKWVLALWIIGVFVSLSTQCWCHWFVTAPLICALIVAEIVIDEAQMTLLLRTDAVRDSLRAARGNYSYGLTLW</sequence>
<gene>
    <name evidence="2" type="ORF">HX871_23110</name>
</gene>
<keyword evidence="1" id="KW-1133">Transmembrane helix</keyword>
<dbReference type="Proteomes" id="UP000572863">
    <property type="component" value="Unassembled WGS sequence"/>
</dbReference>
<dbReference type="EMBL" id="JACARY010000053">
    <property type="protein sequence ID" value="NWD97321.1"/>
    <property type="molecule type" value="Genomic_DNA"/>
</dbReference>
<name>A0ABX2R3Y5_9PSED</name>
<reference evidence="2 3" key="1">
    <citation type="submission" date="2020-04" db="EMBL/GenBank/DDBJ databases">
        <title>Molecular characterization of pseudomonads from Agaricus bisporus reveal novel blotch 2 pathogens in Western Europe.</title>
        <authorList>
            <person name="Taparia T."/>
            <person name="Krijger M."/>
            <person name="Haynes E."/>
            <person name="Elpinstone J.G."/>
            <person name="Noble R."/>
            <person name="Van Der Wolf J."/>
        </authorList>
    </citation>
    <scope>NUCLEOTIDE SEQUENCE [LARGE SCALE GENOMIC DNA]</scope>
    <source>
        <strain evidence="2 3">P7774</strain>
    </source>
</reference>
<dbReference type="RefSeq" id="WP_016978385.1">
    <property type="nucleotide sequence ID" value="NZ_JACAPG010000010.1"/>
</dbReference>
<evidence type="ECO:0000313" key="2">
    <source>
        <dbReference type="EMBL" id="NWD97321.1"/>
    </source>
</evidence>
<evidence type="ECO:0000313" key="3">
    <source>
        <dbReference type="Proteomes" id="UP000572863"/>
    </source>
</evidence>
<keyword evidence="1" id="KW-0812">Transmembrane</keyword>
<feature type="transmembrane region" description="Helical" evidence="1">
    <location>
        <begin position="33"/>
        <end position="51"/>
    </location>
</feature>
<keyword evidence="1" id="KW-0472">Membrane</keyword>
<accession>A0ABX2R3Y5</accession>
<proteinExistence type="predicted"/>
<evidence type="ECO:0000256" key="1">
    <source>
        <dbReference type="SAM" id="Phobius"/>
    </source>
</evidence>